<proteinExistence type="predicted"/>
<dbReference type="EMBL" id="JANJYJ010000004">
    <property type="protein sequence ID" value="KAK3219372.1"/>
    <property type="molecule type" value="Genomic_DNA"/>
</dbReference>
<keyword evidence="2" id="KW-1185">Reference proteome</keyword>
<reference evidence="1" key="1">
    <citation type="journal article" date="2023" name="Plant J.">
        <title>Genome sequences and population genomics provide insights into the demographic history, inbreeding, and mutation load of two 'living fossil' tree species of Dipteronia.</title>
        <authorList>
            <person name="Feng Y."/>
            <person name="Comes H.P."/>
            <person name="Chen J."/>
            <person name="Zhu S."/>
            <person name="Lu R."/>
            <person name="Zhang X."/>
            <person name="Li P."/>
            <person name="Qiu J."/>
            <person name="Olsen K.M."/>
            <person name="Qiu Y."/>
        </authorList>
    </citation>
    <scope>NUCLEOTIDE SEQUENCE</scope>
    <source>
        <strain evidence="1">NBL</strain>
    </source>
</reference>
<evidence type="ECO:0000313" key="1">
    <source>
        <dbReference type="EMBL" id="KAK3219372.1"/>
    </source>
</evidence>
<dbReference type="Proteomes" id="UP001281410">
    <property type="component" value="Unassembled WGS sequence"/>
</dbReference>
<comment type="caution">
    <text evidence="1">The sequence shown here is derived from an EMBL/GenBank/DDBJ whole genome shotgun (WGS) entry which is preliminary data.</text>
</comment>
<dbReference type="AlphaFoldDB" id="A0AAE0AL07"/>
<evidence type="ECO:0000313" key="2">
    <source>
        <dbReference type="Proteomes" id="UP001281410"/>
    </source>
</evidence>
<protein>
    <submittedName>
        <fullName evidence="1">Uncharacterized protein</fullName>
    </submittedName>
</protein>
<sequence length="52" mass="5722">PEAEIDGEEGKVPNPYQAAWKRTDRLVKAWITATISEEAFGTVVGLTNSFEV</sequence>
<organism evidence="1 2">
    <name type="scientific">Dipteronia sinensis</name>
    <dbReference type="NCBI Taxonomy" id="43782"/>
    <lineage>
        <taxon>Eukaryota</taxon>
        <taxon>Viridiplantae</taxon>
        <taxon>Streptophyta</taxon>
        <taxon>Embryophyta</taxon>
        <taxon>Tracheophyta</taxon>
        <taxon>Spermatophyta</taxon>
        <taxon>Magnoliopsida</taxon>
        <taxon>eudicotyledons</taxon>
        <taxon>Gunneridae</taxon>
        <taxon>Pentapetalae</taxon>
        <taxon>rosids</taxon>
        <taxon>malvids</taxon>
        <taxon>Sapindales</taxon>
        <taxon>Sapindaceae</taxon>
        <taxon>Hippocastanoideae</taxon>
        <taxon>Acereae</taxon>
        <taxon>Dipteronia</taxon>
    </lineage>
</organism>
<accession>A0AAE0AL07</accession>
<gene>
    <name evidence="1" type="ORF">Dsin_013342</name>
</gene>
<feature type="non-terminal residue" evidence="1">
    <location>
        <position position="1"/>
    </location>
</feature>
<name>A0AAE0AL07_9ROSI</name>